<evidence type="ECO:0000256" key="2">
    <source>
        <dbReference type="PROSITE-ProRule" id="PRU00176"/>
    </source>
</evidence>
<feature type="compositionally biased region" description="Low complexity" evidence="3">
    <location>
        <begin position="318"/>
        <end position="332"/>
    </location>
</feature>
<gene>
    <name evidence="5" type="ORF">B0J12DRAFT_81272</name>
</gene>
<proteinExistence type="predicted"/>
<dbReference type="EMBL" id="JAGTJR010000012">
    <property type="protein sequence ID" value="KAH7051234.1"/>
    <property type="molecule type" value="Genomic_DNA"/>
</dbReference>
<dbReference type="Gene3D" id="3.30.70.330">
    <property type="match status" value="1"/>
</dbReference>
<dbReference type="Proteomes" id="UP000774617">
    <property type="component" value="Unassembled WGS sequence"/>
</dbReference>
<evidence type="ECO:0000256" key="3">
    <source>
        <dbReference type="SAM" id="MobiDB-lite"/>
    </source>
</evidence>
<dbReference type="SUPFAM" id="SSF54928">
    <property type="entry name" value="RNA-binding domain, RBD"/>
    <property type="match status" value="1"/>
</dbReference>
<sequence length="543" mass="60776">MSSSSPYFTYPAVPSSPSLVPSHCASPTGHLPVRDLVTDSESDAAAAQSPSDTQALQALVQAFVDPRNANFTTDSEGGITRYVKVEFHGRQSLRLRNIEALDKSTQVSLCLPHLSSLGPSKANYEKGTPWQASVSRDIVDNVAIFEFDSFTDAQAAVDAEDQLGLGPVSINFIPIEEFAELCDGVHKTRLFFNRYEGQLMVKIVAPSTSDVTLEEACLAITSWIDERLGTIQLLSVLLVNVVRDYNSHEFHFRVELDSCHRAETEVSLQRFDGRIKDSRLTSRVEPYAQLGYQPILARPNSPLGFSLLSGGAVQPTCSSRRNSGPRRSSFGSGRRDDQSNTIDLEKIKRGQDVRTTVMLRNIPNQMTTYDLERLLKGWAFGQFDFLYLRIDFANMCNVGYAFVNFDSPMTIVKVKQQLDAEGWPGHLGSNKRAAMSYATVQGVESLIEKFRNSSVMLEAPQCRPRLFWTLHDVCADPLQWHLQSQEKPFPGPNNEAKLARSRQNAETQGLYPAHSREEHRRGYFHSNFDRGNPNSFFGRLAYF</sequence>
<dbReference type="InterPro" id="IPR035979">
    <property type="entry name" value="RBD_domain_sf"/>
</dbReference>
<evidence type="ECO:0000313" key="5">
    <source>
        <dbReference type="EMBL" id="KAH7051234.1"/>
    </source>
</evidence>
<feature type="compositionally biased region" description="Low complexity" evidence="3">
    <location>
        <begin position="11"/>
        <end position="22"/>
    </location>
</feature>
<reference evidence="5 6" key="1">
    <citation type="journal article" date="2021" name="Nat. Commun.">
        <title>Genetic determinants of endophytism in the Arabidopsis root mycobiome.</title>
        <authorList>
            <person name="Mesny F."/>
            <person name="Miyauchi S."/>
            <person name="Thiergart T."/>
            <person name="Pickel B."/>
            <person name="Atanasova L."/>
            <person name="Karlsson M."/>
            <person name="Huettel B."/>
            <person name="Barry K.W."/>
            <person name="Haridas S."/>
            <person name="Chen C."/>
            <person name="Bauer D."/>
            <person name="Andreopoulos W."/>
            <person name="Pangilinan J."/>
            <person name="LaButti K."/>
            <person name="Riley R."/>
            <person name="Lipzen A."/>
            <person name="Clum A."/>
            <person name="Drula E."/>
            <person name="Henrissat B."/>
            <person name="Kohler A."/>
            <person name="Grigoriev I.V."/>
            <person name="Martin F.M."/>
            <person name="Hacquard S."/>
        </authorList>
    </citation>
    <scope>NUCLEOTIDE SEQUENCE [LARGE SCALE GENOMIC DNA]</scope>
    <source>
        <strain evidence="5 6">MPI-SDFR-AT-0080</strain>
    </source>
</reference>
<evidence type="ECO:0000313" key="6">
    <source>
        <dbReference type="Proteomes" id="UP000774617"/>
    </source>
</evidence>
<dbReference type="InterPro" id="IPR012677">
    <property type="entry name" value="Nucleotide-bd_a/b_plait_sf"/>
</dbReference>
<keyword evidence="1 2" id="KW-0694">RNA-binding</keyword>
<accession>A0ABQ8GBZ5</accession>
<feature type="region of interest" description="Disordered" evidence="3">
    <location>
        <begin position="313"/>
        <end position="341"/>
    </location>
</feature>
<dbReference type="InterPro" id="IPR000504">
    <property type="entry name" value="RRM_dom"/>
</dbReference>
<dbReference type="PANTHER" id="PTHR23189">
    <property type="entry name" value="RNA RECOGNITION MOTIF-CONTAINING"/>
    <property type="match status" value="1"/>
</dbReference>
<dbReference type="InterPro" id="IPR007201">
    <property type="entry name" value="Mei2-like_Rrm_C"/>
</dbReference>
<protein>
    <submittedName>
        <fullName evidence="5">RNA recognition motif 2-domain-containing protein</fullName>
    </submittedName>
</protein>
<name>A0ABQ8GBZ5_9PEZI</name>
<keyword evidence="6" id="KW-1185">Reference proteome</keyword>
<dbReference type="PROSITE" id="PS50102">
    <property type="entry name" value="RRM"/>
    <property type="match status" value="1"/>
</dbReference>
<dbReference type="Pfam" id="PF04059">
    <property type="entry name" value="RRM_2"/>
    <property type="match status" value="1"/>
</dbReference>
<organism evidence="5 6">
    <name type="scientific">Macrophomina phaseolina</name>
    <dbReference type="NCBI Taxonomy" id="35725"/>
    <lineage>
        <taxon>Eukaryota</taxon>
        <taxon>Fungi</taxon>
        <taxon>Dikarya</taxon>
        <taxon>Ascomycota</taxon>
        <taxon>Pezizomycotina</taxon>
        <taxon>Dothideomycetes</taxon>
        <taxon>Dothideomycetes incertae sedis</taxon>
        <taxon>Botryosphaeriales</taxon>
        <taxon>Botryosphaeriaceae</taxon>
        <taxon>Macrophomina</taxon>
    </lineage>
</organism>
<evidence type="ECO:0000256" key="1">
    <source>
        <dbReference type="ARBA" id="ARBA00022884"/>
    </source>
</evidence>
<feature type="domain" description="RRM" evidence="4">
    <location>
        <begin position="355"/>
        <end position="440"/>
    </location>
</feature>
<comment type="caution">
    <text evidence="5">The sequence shown here is derived from an EMBL/GenBank/DDBJ whole genome shotgun (WGS) entry which is preliminary data.</text>
</comment>
<feature type="region of interest" description="Disordered" evidence="3">
    <location>
        <begin position="1"/>
        <end position="25"/>
    </location>
</feature>
<evidence type="ECO:0000259" key="4">
    <source>
        <dbReference type="PROSITE" id="PS50102"/>
    </source>
</evidence>